<evidence type="ECO:0000259" key="1">
    <source>
        <dbReference type="Pfam" id="PF11740"/>
    </source>
</evidence>
<dbReference type="Pfam" id="PF11740">
    <property type="entry name" value="KfrA_N"/>
    <property type="match status" value="1"/>
</dbReference>
<evidence type="ECO:0000313" key="3">
    <source>
        <dbReference type="Proteomes" id="UP000052230"/>
    </source>
</evidence>
<protein>
    <submittedName>
        <fullName evidence="2">KrfA</fullName>
    </submittedName>
</protein>
<feature type="domain" description="KfrA N-terminal DNA-binding" evidence="1">
    <location>
        <begin position="6"/>
        <end position="120"/>
    </location>
</feature>
<comment type="caution">
    <text evidence="2">The sequence shown here is derived from an EMBL/GenBank/DDBJ whole genome shotgun (WGS) entry which is preliminary data.</text>
</comment>
<gene>
    <name evidence="2" type="ORF">XAC3562_1200056</name>
</gene>
<proteinExistence type="predicted"/>
<dbReference type="Proteomes" id="UP000052230">
    <property type="component" value="Unassembled WGS sequence"/>
</dbReference>
<dbReference type="AlphaFoldDB" id="A0A0U5F9A5"/>
<evidence type="ECO:0000313" key="2">
    <source>
        <dbReference type="EMBL" id="CEG14733.1"/>
    </source>
</evidence>
<sequence length="207" mass="23061">MEKIVTQQAVDEAADQILKAGAKPTFRAVQQRVGGSFTTIKPLLRDWEERQGRPDPQAIEVPEAVRERGAEMVRMVYAAAHQEAQRVVTEVREWAAEEVDGAKAELAEATEEVARLEAEVSARDQQIESLRASNRDQELAISRLEERAQRLDETERALAETRSALVRAEQKATDLQAQLDAAPALAQQLADLQRRLDQLATGTAKKR</sequence>
<name>A0A0U5F9A5_XANCI</name>
<dbReference type="RefSeq" id="WP_017120322.1">
    <property type="nucleotide sequence ID" value="NZ_CP020883.1"/>
</dbReference>
<organism evidence="2 3">
    <name type="scientific">Xanthomonas citri pv. citri</name>
    <dbReference type="NCBI Taxonomy" id="611301"/>
    <lineage>
        <taxon>Bacteria</taxon>
        <taxon>Pseudomonadati</taxon>
        <taxon>Pseudomonadota</taxon>
        <taxon>Gammaproteobacteria</taxon>
        <taxon>Lysobacterales</taxon>
        <taxon>Lysobacteraceae</taxon>
        <taxon>Xanthomonas</taxon>
    </lineage>
</organism>
<reference evidence="2 3" key="1">
    <citation type="submission" date="2014-09" db="EMBL/GenBank/DDBJ databases">
        <authorList>
            <person name="Regsiter A."/>
        </authorList>
    </citation>
    <scope>NUCLEOTIDE SEQUENCE [LARGE SCALE GENOMIC DNA]</scope>
</reference>
<keyword evidence="3" id="KW-1185">Reference proteome</keyword>
<dbReference type="InterPro" id="IPR021104">
    <property type="entry name" value="KfrA_DNA-bd_N"/>
</dbReference>
<dbReference type="EMBL" id="CCXZ01000025">
    <property type="protein sequence ID" value="CEG14733.1"/>
    <property type="molecule type" value="Genomic_DNA"/>
</dbReference>
<accession>A0A0U5F9A5</accession>